<evidence type="ECO:0000313" key="1">
    <source>
        <dbReference type="EMBL" id="MBW89038.1"/>
    </source>
</evidence>
<protein>
    <submittedName>
        <fullName evidence="1">Uncharacterized protein</fullName>
    </submittedName>
</protein>
<accession>A0A2P2J6E5</accession>
<dbReference type="EMBL" id="GGEC01008555">
    <property type="protein sequence ID" value="MBW89038.1"/>
    <property type="molecule type" value="Transcribed_RNA"/>
</dbReference>
<proteinExistence type="predicted"/>
<dbReference type="AlphaFoldDB" id="A0A2P2J6E5"/>
<organism evidence="1">
    <name type="scientific">Rhizophora mucronata</name>
    <name type="common">Asiatic mangrove</name>
    <dbReference type="NCBI Taxonomy" id="61149"/>
    <lineage>
        <taxon>Eukaryota</taxon>
        <taxon>Viridiplantae</taxon>
        <taxon>Streptophyta</taxon>
        <taxon>Embryophyta</taxon>
        <taxon>Tracheophyta</taxon>
        <taxon>Spermatophyta</taxon>
        <taxon>Magnoliopsida</taxon>
        <taxon>eudicotyledons</taxon>
        <taxon>Gunneridae</taxon>
        <taxon>Pentapetalae</taxon>
        <taxon>rosids</taxon>
        <taxon>fabids</taxon>
        <taxon>Malpighiales</taxon>
        <taxon>Rhizophoraceae</taxon>
        <taxon>Rhizophora</taxon>
    </lineage>
</organism>
<name>A0A2P2J6E5_RHIMU</name>
<reference evidence="1" key="1">
    <citation type="submission" date="2018-02" db="EMBL/GenBank/DDBJ databases">
        <title>Rhizophora mucronata_Transcriptome.</title>
        <authorList>
            <person name="Meera S.P."/>
            <person name="Sreeshan A."/>
            <person name="Augustine A."/>
        </authorList>
    </citation>
    <scope>NUCLEOTIDE SEQUENCE</scope>
    <source>
        <tissue evidence="1">Leaf</tissue>
    </source>
</reference>
<sequence length="47" mass="5264">MCNGAPDLVRILRPGGSLDSCNCPKHYVHWKNDSTCAQDKYLKDALE</sequence>